<dbReference type="InterPro" id="IPR036922">
    <property type="entry name" value="Rieske_2Fe-2S_sf"/>
</dbReference>
<dbReference type="InterPro" id="IPR017941">
    <property type="entry name" value="Rieske_2Fe-2S"/>
</dbReference>
<dbReference type="GO" id="GO:0046872">
    <property type="term" value="F:metal ion binding"/>
    <property type="evidence" value="ECO:0007669"/>
    <property type="project" value="UniProtKB-KW"/>
</dbReference>
<keyword evidence="1" id="KW-0001">2Fe-2S</keyword>
<evidence type="ECO:0000256" key="3">
    <source>
        <dbReference type="ARBA" id="ARBA00023004"/>
    </source>
</evidence>
<sequence>MQTITFKVTDLPLVIRTLDRFVLARLSRQSEPVFIDMTCPHRGGPLTHGKHQGESVLCPWHGNATSFCRLQRLNLPVASHGDRISVEIEGFVGFTRTQTEEVCNHESNNKENNCDNE</sequence>
<name>A0A0C5VSE6_9GAMM</name>
<gene>
    <name evidence="6" type="ORF">YC6258_05111</name>
</gene>
<reference evidence="6 7" key="1">
    <citation type="submission" date="2014-01" db="EMBL/GenBank/DDBJ databases">
        <title>Full genme sequencing of cellulolytic bacterium Gynuella sunshinyii YC6258T gen. nov., sp. nov.</title>
        <authorList>
            <person name="Khan H."/>
            <person name="Chung E.J."/>
            <person name="Chung Y.R."/>
        </authorList>
    </citation>
    <scope>NUCLEOTIDE SEQUENCE [LARGE SCALE GENOMIC DNA]</scope>
    <source>
        <strain evidence="6 7">YC6258</strain>
    </source>
</reference>
<keyword evidence="6" id="KW-0560">Oxidoreductase</keyword>
<dbReference type="HOGENOM" id="CLU_2081502_0_0_6"/>
<dbReference type="STRING" id="1445510.YC6258_05111"/>
<keyword evidence="4" id="KW-0411">Iron-sulfur</keyword>
<evidence type="ECO:0000256" key="1">
    <source>
        <dbReference type="ARBA" id="ARBA00022714"/>
    </source>
</evidence>
<protein>
    <submittedName>
        <fullName evidence="6">Ferredoxin subunit of nitrite reductase and ring-hydroxylating dioxygenase</fullName>
    </submittedName>
</protein>
<dbReference type="GO" id="GO:0051213">
    <property type="term" value="F:dioxygenase activity"/>
    <property type="evidence" value="ECO:0007669"/>
    <property type="project" value="UniProtKB-KW"/>
</dbReference>
<dbReference type="Gene3D" id="2.102.10.10">
    <property type="entry name" value="Rieske [2Fe-2S] iron-sulphur domain"/>
    <property type="match status" value="1"/>
</dbReference>
<dbReference type="KEGG" id="gsn:YC6258_05111"/>
<evidence type="ECO:0000259" key="5">
    <source>
        <dbReference type="PROSITE" id="PS51296"/>
    </source>
</evidence>
<keyword evidence="6" id="KW-0223">Dioxygenase</keyword>
<dbReference type="AlphaFoldDB" id="A0A0C5VSE6"/>
<dbReference type="GO" id="GO:0051537">
    <property type="term" value="F:2 iron, 2 sulfur cluster binding"/>
    <property type="evidence" value="ECO:0007669"/>
    <property type="project" value="UniProtKB-KW"/>
</dbReference>
<organism evidence="6 7">
    <name type="scientific">Gynuella sunshinyii YC6258</name>
    <dbReference type="NCBI Taxonomy" id="1445510"/>
    <lineage>
        <taxon>Bacteria</taxon>
        <taxon>Pseudomonadati</taxon>
        <taxon>Pseudomonadota</taxon>
        <taxon>Gammaproteobacteria</taxon>
        <taxon>Oceanospirillales</taxon>
        <taxon>Saccharospirillaceae</taxon>
        <taxon>Gynuella</taxon>
    </lineage>
</organism>
<dbReference type="EMBL" id="CP007142">
    <property type="protein sequence ID" value="AJQ97141.1"/>
    <property type="molecule type" value="Genomic_DNA"/>
</dbReference>
<dbReference type="Proteomes" id="UP000032266">
    <property type="component" value="Chromosome"/>
</dbReference>
<dbReference type="PROSITE" id="PS51296">
    <property type="entry name" value="RIESKE"/>
    <property type="match status" value="1"/>
</dbReference>
<dbReference type="RefSeq" id="WP_052830515.1">
    <property type="nucleotide sequence ID" value="NZ_CP007142.1"/>
</dbReference>
<evidence type="ECO:0000313" key="6">
    <source>
        <dbReference type="EMBL" id="AJQ97141.1"/>
    </source>
</evidence>
<keyword evidence="7" id="KW-1185">Reference proteome</keyword>
<dbReference type="SUPFAM" id="SSF50022">
    <property type="entry name" value="ISP domain"/>
    <property type="match status" value="1"/>
</dbReference>
<keyword evidence="2" id="KW-0479">Metal-binding</keyword>
<accession>A0A0C5VSE6</accession>
<evidence type="ECO:0000313" key="7">
    <source>
        <dbReference type="Proteomes" id="UP000032266"/>
    </source>
</evidence>
<proteinExistence type="predicted"/>
<evidence type="ECO:0000256" key="2">
    <source>
        <dbReference type="ARBA" id="ARBA00022723"/>
    </source>
</evidence>
<evidence type="ECO:0000256" key="4">
    <source>
        <dbReference type="ARBA" id="ARBA00023014"/>
    </source>
</evidence>
<keyword evidence="3" id="KW-0408">Iron</keyword>
<dbReference type="Pfam" id="PF00355">
    <property type="entry name" value="Rieske"/>
    <property type="match status" value="1"/>
</dbReference>
<feature type="domain" description="Rieske" evidence="5">
    <location>
        <begin position="3"/>
        <end position="95"/>
    </location>
</feature>